<sequence length="537" mass="59703">MITFGSFAQADLNTSGLPKENVYLHSAKNFAVVGEAIPLSITITMDQQATVSQFAYADLISRHGKRYGGAVIPLEEGKASAYLTIPQNTPSDHYLLRIYSRYAASLKDEAQYHQELITVVNPNIPPSQPSPQTKNDTQWETPSAANEMMTIAPNDPQIGPGDPSSINLKASPHSKLTLSISRKNPFLDKAKWIKPAPSQKEPSLAHLLPELRGHLIKGTLTEASPDTTKLYFLSAHGKQSALYLGTANPKGEIYFDLGALKNYDFLLLQSDTDSVPFSLNLDLPFAPPSSAAYLDLPPLDISVAQKGMLDDMVLGASTTGYFRKPTQKNLQPIVTGYAPDRGYNLDDYNRFEDLATTLKEYIPTVLVRKKAGKYHFKLTNVPENSVFEGNPLMLVDGMPVFESDQLAHFSPDKFKRAEIINRQFYILSHAFDGILSLISYDNDFGGYPIPDRALYLEYPPIQQPVNWKFDAGKQNDHSPDFRSILLWQEEVQLDENGKATIPFTASQLPGTYEIKVSQITPDGRQIWATKELEVSDQ</sequence>
<proteinExistence type="predicted"/>
<accession>A0A2Z4IFG5</accession>
<dbReference type="AlphaFoldDB" id="A0A2Z4IFG5"/>
<protein>
    <submittedName>
        <fullName evidence="1">Uncharacterized protein</fullName>
    </submittedName>
</protein>
<evidence type="ECO:0000313" key="1">
    <source>
        <dbReference type="EMBL" id="AWW29238.1"/>
    </source>
</evidence>
<reference evidence="1 2" key="1">
    <citation type="submission" date="2018-06" db="EMBL/GenBank/DDBJ databases">
        <title>Echinicola strongylocentroti sp. nov., isolated from a sea urchin Strongylocentrotus intermedius.</title>
        <authorList>
            <person name="Bae S.S."/>
        </authorList>
    </citation>
    <scope>NUCLEOTIDE SEQUENCE [LARGE SCALE GENOMIC DNA]</scope>
    <source>
        <strain evidence="1 2">MEBiC08714</strain>
    </source>
</reference>
<gene>
    <name evidence="1" type="ORF">DN752_03265</name>
</gene>
<dbReference type="EMBL" id="CP030041">
    <property type="protein sequence ID" value="AWW29238.1"/>
    <property type="molecule type" value="Genomic_DNA"/>
</dbReference>
<organism evidence="1 2">
    <name type="scientific">Echinicola strongylocentroti</name>
    <dbReference type="NCBI Taxonomy" id="1795355"/>
    <lineage>
        <taxon>Bacteria</taxon>
        <taxon>Pseudomonadati</taxon>
        <taxon>Bacteroidota</taxon>
        <taxon>Cytophagia</taxon>
        <taxon>Cytophagales</taxon>
        <taxon>Cyclobacteriaceae</taxon>
        <taxon>Echinicola</taxon>
    </lineage>
</organism>
<dbReference type="Proteomes" id="UP000248688">
    <property type="component" value="Chromosome"/>
</dbReference>
<dbReference type="OrthoDB" id="679547at2"/>
<name>A0A2Z4IFG5_9BACT</name>
<evidence type="ECO:0000313" key="2">
    <source>
        <dbReference type="Proteomes" id="UP000248688"/>
    </source>
</evidence>
<keyword evidence="2" id="KW-1185">Reference proteome</keyword>
<dbReference type="KEGG" id="est:DN752_03265"/>